<reference evidence="1" key="1">
    <citation type="submission" date="2020-05" db="EMBL/GenBank/DDBJ databases">
        <authorList>
            <person name="Chiriac C."/>
            <person name="Salcher M."/>
            <person name="Ghai R."/>
            <person name="Kavagutti S V."/>
        </authorList>
    </citation>
    <scope>NUCLEOTIDE SEQUENCE</scope>
</reference>
<dbReference type="AlphaFoldDB" id="A0A6J7NYD9"/>
<dbReference type="EMBL" id="CAFBOZ010000049">
    <property type="protein sequence ID" value="CAB4998206.1"/>
    <property type="molecule type" value="Genomic_DNA"/>
</dbReference>
<sequence>MTAIPGWVSVPVLSTHTTSTRASTSTAGISCTSTCFWPNLTTATAIAMLVSSTKPSGTMVTTPATVPDSAACQSGLARSWLTNRRMPSGISTQVMVRTNFMIEPINSLEVVENLRASAVSWVA</sequence>
<name>A0A6J7NYD9_9ZZZZ</name>
<gene>
    <name evidence="1" type="ORF">UFOPK3992_00473</name>
</gene>
<evidence type="ECO:0000313" key="1">
    <source>
        <dbReference type="EMBL" id="CAB4998206.1"/>
    </source>
</evidence>
<organism evidence="1">
    <name type="scientific">freshwater metagenome</name>
    <dbReference type="NCBI Taxonomy" id="449393"/>
    <lineage>
        <taxon>unclassified sequences</taxon>
        <taxon>metagenomes</taxon>
        <taxon>ecological metagenomes</taxon>
    </lineage>
</organism>
<accession>A0A6J7NYD9</accession>
<proteinExistence type="predicted"/>
<protein>
    <submittedName>
        <fullName evidence="1">Unannotated protein</fullName>
    </submittedName>
</protein>